<sequence>MTLPELSPELWTLIFQQCLEEHQPGVFVAQPTLATALRVSKTFFDLVGPVLYRAPVVHDLRNFLRGAYDDIIAAKNDSDTRHTPTKIPLLKHVRQLAIVPQKHDPTCAPRLDACGGHGPCQAYPTEYMGKELVDSGIDLAPNLKAMTLGVCHDQYIFNEFVCTWFDPNEYNLLSDLMQIFAPEHLCRYPLNPLKHLATRFYDSESHLPFIVNIHASSSDGGKQWPIVRGRMNRITMSEELDMCCRGWPGRPVMPSMTKSTLGEEASSENHLALKHRPDILVTSEEMALFDAEANDFVQRTYDLDPEADLFGYIVNQIEGTDVSFGDETVLELFGFEKLLISPEWPATSVARHVPSEADERPKRIDLSSWSAYRDSRHSAAYLAVREDAQKAALKRVEAAVISELKNQALGEDEYKPPSISLRLASEYEGCASCGEGKADKWTLDHRRTIPEYRIRRRFEPRARDIPSEPEDSDDDDDNGFDDGDSLDEFYESDDLGVLYSDGDSYDYEYMDDDIFDSTQYRGRDEWDE</sequence>
<evidence type="ECO:0000313" key="2">
    <source>
        <dbReference type="EMBL" id="OCF35931.1"/>
    </source>
</evidence>
<feature type="region of interest" description="Disordered" evidence="1">
    <location>
        <begin position="458"/>
        <end position="502"/>
    </location>
</feature>
<dbReference type="AlphaFoldDB" id="A0A1B9GY19"/>
<dbReference type="OrthoDB" id="2563519at2759"/>
<evidence type="ECO:0000256" key="1">
    <source>
        <dbReference type="SAM" id="MobiDB-lite"/>
    </source>
</evidence>
<evidence type="ECO:0000313" key="3">
    <source>
        <dbReference type="Proteomes" id="UP000092666"/>
    </source>
</evidence>
<organism evidence="2 3">
    <name type="scientific">Kwoniella heveanensis BCC8398</name>
    <dbReference type="NCBI Taxonomy" id="1296120"/>
    <lineage>
        <taxon>Eukaryota</taxon>
        <taxon>Fungi</taxon>
        <taxon>Dikarya</taxon>
        <taxon>Basidiomycota</taxon>
        <taxon>Agaricomycotina</taxon>
        <taxon>Tremellomycetes</taxon>
        <taxon>Tremellales</taxon>
        <taxon>Cryptococcaceae</taxon>
        <taxon>Kwoniella</taxon>
    </lineage>
</organism>
<proteinExistence type="predicted"/>
<accession>A0A1B9GY19</accession>
<name>A0A1B9GY19_9TREE</name>
<protein>
    <submittedName>
        <fullName evidence="2">Uncharacterized protein</fullName>
    </submittedName>
</protein>
<gene>
    <name evidence="2" type="ORF">I316_02426</name>
</gene>
<dbReference type="EMBL" id="KI669497">
    <property type="protein sequence ID" value="OCF35931.1"/>
    <property type="molecule type" value="Genomic_DNA"/>
</dbReference>
<keyword evidence="3" id="KW-1185">Reference proteome</keyword>
<reference evidence="2 3" key="1">
    <citation type="submission" date="2013-07" db="EMBL/GenBank/DDBJ databases">
        <title>The Genome Sequence of Cryptococcus heveanensis BCC8398.</title>
        <authorList>
            <consortium name="The Broad Institute Genome Sequencing Platform"/>
            <person name="Cuomo C."/>
            <person name="Litvintseva A."/>
            <person name="Chen Y."/>
            <person name="Heitman J."/>
            <person name="Sun S."/>
            <person name="Springer D."/>
            <person name="Dromer F."/>
            <person name="Young S.K."/>
            <person name="Zeng Q."/>
            <person name="Gargeya S."/>
            <person name="Fitzgerald M."/>
            <person name="Abouelleil A."/>
            <person name="Alvarado L."/>
            <person name="Berlin A.M."/>
            <person name="Chapman S.B."/>
            <person name="Dewar J."/>
            <person name="Goldberg J."/>
            <person name="Griggs A."/>
            <person name="Gujja S."/>
            <person name="Hansen M."/>
            <person name="Howarth C."/>
            <person name="Imamovic A."/>
            <person name="Larimer J."/>
            <person name="McCowan C."/>
            <person name="Murphy C."/>
            <person name="Pearson M."/>
            <person name="Priest M."/>
            <person name="Roberts A."/>
            <person name="Saif S."/>
            <person name="Shea T."/>
            <person name="Sykes S."/>
            <person name="Wortman J."/>
            <person name="Nusbaum C."/>
            <person name="Birren B."/>
        </authorList>
    </citation>
    <scope>NUCLEOTIDE SEQUENCE [LARGE SCALE GENOMIC DNA]</scope>
    <source>
        <strain evidence="2 3">BCC8398</strain>
    </source>
</reference>
<dbReference type="Proteomes" id="UP000092666">
    <property type="component" value="Unassembled WGS sequence"/>
</dbReference>
<reference evidence="3" key="2">
    <citation type="submission" date="2013-12" db="EMBL/GenBank/DDBJ databases">
        <title>Evolution of pathogenesis and genome organization in the Tremellales.</title>
        <authorList>
            <person name="Cuomo C."/>
            <person name="Litvintseva A."/>
            <person name="Heitman J."/>
            <person name="Chen Y."/>
            <person name="Sun S."/>
            <person name="Springer D."/>
            <person name="Dromer F."/>
            <person name="Young S."/>
            <person name="Zeng Q."/>
            <person name="Chapman S."/>
            <person name="Gujja S."/>
            <person name="Saif S."/>
            <person name="Birren B."/>
        </authorList>
    </citation>
    <scope>NUCLEOTIDE SEQUENCE [LARGE SCALE GENOMIC DNA]</scope>
    <source>
        <strain evidence="3">BCC8398</strain>
    </source>
</reference>
<feature type="compositionally biased region" description="Acidic residues" evidence="1">
    <location>
        <begin position="467"/>
        <end position="494"/>
    </location>
</feature>